<dbReference type="Proteomes" id="UP000016924">
    <property type="component" value="Unassembled WGS sequence"/>
</dbReference>
<reference evidence="2" key="1">
    <citation type="submission" date="2012-06" db="EMBL/GenBank/DDBJ databases">
        <title>The genome sequence of Coniosporium apollinis CBS 100218.</title>
        <authorList>
            <consortium name="The Broad Institute Genome Sequencing Platform"/>
            <person name="Cuomo C."/>
            <person name="Gorbushina A."/>
            <person name="Noack S."/>
            <person name="Walker B."/>
            <person name="Young S.K."/>
            <person name="Zeng Q."/>
            <person name="Gargeya S."/>
            <person name="Fitzgerald M."/>
            <person name="Haas B."/>
            <person name="Abouelleil A."/>
            <person name="Alvarado L."/>
            <person name="Arachchi H.M."/>
            <person name="Berlin A.M."/>
            <person name="Chapman S.B."/>
            <person name="Goldberg J."/>
            <person name="Griggs A."/>
            <person name="Gujja S."/>
            <person name="Hansen M."/>
            <person name="Howarth C."/>
            <person name="Imamovic A."/>
            <person name="Larimer J."/>
            <person name="McCowan C."/>
            <person name="Montmayeur A."/>
            <person name="Murphy C."/>
            <person name="Neiman D."/>
            <person name="Pearson M."/>
            <person name="Priest M."/>
            <person name="Roberts A."/>
            <person name="Saif S."/>
            <person name="Shea T."/>
            <person name="Sisk P."/>
            <person name="Sykes S."/>
            <person name="Wortman J."/>
            <person name="Nusbaum C."/>
            <person name="Birren B."/>
        </authorList>
    </citation>
    <scope>NUCLEOTIDE SEQUENCE [LARGE SCALE GENOMIC DNA]</scope>
    <source>
        <strain evidence="2">CBS 100218</strain>
    </source>
</reference>
<name>R7YPB8_CONA1</name>
<organism evidence="1 2">
    <name type="scientific">Coniosporium apollinis (strain CBS 100218)</name>
    <name type="common">Rock-inhabiting black yeast</name>
    <dbReference type="NCBI Taxonomy" id="1168221"/>
    <lineage>
        <taxon>Eukaryota</taxon>
        <taxon>Fungi</taxon>
        <taxon>Dikarya</taxon>
        <taxon>Ascomycota</taxon>
        <taxon>Pezizomycotina</taxon>
        <taxon>Dothideomycetes</taxon>
        <taxon>Dothideomycetes incertae sedis</taxon>
        <taxon>Coniosporium</taxon>
    </lineage>
</organism>
<proteinExistence type="predicted"/>
<protein>
    <submittedName>
        <fullName evidence="1">Uncharacterized protein</fullName>
    </submittedName>
</protein>
<dbReference type="EMBL" id="JH767564">
    <property type="protein sequence ID" value="EON63644.1"/>
    <property type="molecule type" value="Genomic_DNA"/>
</dbReference>
<gene>
    <name evidence="1" type="ORF">W97_02872</name>
</gene>
<dbReference type="GeneID" id="19900183"/>
<sequence length="69" mass="7580">MAPPLSNPENWKIKGTRLVRPQSFPVKPAAPGEDKAVATFHRISTKVDKARTAVELQSDDPEVLLKSIT</sequence>
<evidence type="ECO:0000313" key="1">
    <source>
        <dbReference type="EMBL" id="EON63644.1"/>
    </source>
</evidence>
<dbReference type="AlphaFoldDB" id="R7YPB8"/>
<dbReference type="RefSeq" id="XP_007778961.1">
    <property type="nucleotide sequence ID" value="XM_007780771.1"/>
</dbReference>
<dbReference type="HOGENOM" id="CLU_2775836_0_0_1"/>
<keyword evidence="2" id="KW-1185">Reference proteome</keyword>
<accession>R7YPB8</accession>
<evidence type="ECO:0000313" key="2">
    <source>
        <dbReference type="Proteomes" id="UP000016924"/>
    </source>
</evidence>